<dbReference type="AlphaFoldDB" id="A0ABD1LS66"/>
<feature type="compositionally biased region" description="Pro residues" evidence="1">
    <location>
        <begin position="47"/>
        <end position="58"/>
    </location>
</feature>
<evidence type="ECO:0000256" key="1">
    <source>
        <dbReference type="SAM" id="MobiDB-lite"/>
    </source>
</evidence>
<gene>
    <name evidence="2" type="ORF">Fmac_025430</name>
</gene>
<dbReference type="Proteomes" id="UP001603857">
    <property type="component" value="Unassembled WGS sequence"/>
</dbReference>
<keyword evidence="3" id="KW-1185">Reference proteome</keyword>
<dbReference type="EMBL" id="JBGMDY010000008">
    <property type="protein sequence ID" value="KAL2326372.1"/>
    <property type="molecule type" value="Genomic_DNA"/>
</dbReference>
<name>A0ABD1LS66_9FABA</name>
<protein>
    <submittedName>
        <fullName evidence="2">Uncharacterized protein</fullName>
    </submittedName>
</protein>
<reference evidence="2 3" key="1">
    <citation type="submission" date="2024-08" db="EMBL/GenBank/DDBJ databases">
        <title>Insights into the chromosomal genome structure of Flemingia macrophylla.</title>
        <authorList>
            <person name="Ding Y."/>
            <person name="Zhao Y."/>
            <person name="Bi W."/>
            <person name="Wu M."/>
            <person name="Zhao G."/>
            <person name="Gong Y."/>
            <person name="Li W."/>
            <person name="Zhang P."/>
        </authorList>
    </citation>
    <scope>NUCLEOTIDE SEQUENCE [LARGE SCALE GENOMIC DNA]</scope>
    <source>
        <strain evidence="2">DYQJB</strain>
        <tissue evidence="2">Leaf</tissue>
    </source>
</reference>
<comment type="caution">
    <text evidence="2">The sequence shown here is derived from an EMBL/GenBank/DDBJ whole genome shotgun (WGS) entry which is preliminary data.</text>
</comment>
<proteinExistence type="predicted"/>
<evidence type="ECO:0000313" key="3">
    <source>
        <dbReference type="Proteomes" id="UP001603857"/>
    </source>
</evidence>
<feature type="region of interest" description="Disordered" evidence="1">
    <location>
        <begin position="1"/>
        <end position="140"/>
    </location>
</feature>
<sequence length="258" mass="28235">MDSRDPPPPQPQPQPQPHPQSSPMMMPTAPSYPSMMAPATARFPFNTNPPPPPPPRPRPSFQRRRHATVDAAPKPRALPPTLPRRREADPEVLPDGNIARASPQARPSPGPTHAAPSSSAKPLAKKHRGRPLAPGRSRWTPSNRWNWFHSSCYLSRSRRVQDGPAAPRKRIENRLDSFMHAPLGSGDIARLVELRSCNWVVAITGWMSNCPGERRGGRMGAGRSSMDRTWTVVGVGGSPRVSSFGILGKRIKLALANA</sequence>
<organism evidence="2 3">
    <name type="scientific">Flemingia macrophylla</name>
    <dbReference type="NCBI Taxonomy" id="520843"/>
    <lineage>
        <taxon>Eukaryota</taxon>
        <taxon>Viridiplantae</taxon>
        <taxon>Streptophyta</taxon>
        <taxon>Embryophyta</taxon>
        <taxon>Tracheophyta</taxon>
        <taxon>Spermatophyta</taxon>
        <taxon>Magnoliopsida</taxon>
        <taxon>eudicotyledons</taxon>
        <taxon>Gunneridae</taxon>
        <taxon>Pentapetalae</taxon>
        <taxon>rosids</taxon>
        <taxon>fabids</taxon>
        <taxon>Fabales</taxon>
        <taxon>Fabaceae</taxon>
        <taxon>Papilionoideae</taxon>
        <taxon>50 kb inversion clade</taxon>
        <taxon>NPAAA clade</taxon>
        <taxon>indigoferoid/millettioid clade</taxon>
        <taxon>Phaseoleae</taxon>
        <taxon>Flemingia</taxon>
    </lineage>
</organism>
<evidence type="ECO:0000313" key="2">
    <source>
        <dbReference type="EMBL" id="KAL2326372.1"/>
    </source>
</evidence>
<feature type="compositionally biased region" description="Pro residues" evidence="1">
    <location>
        <begin position="1"/>
        <end position="20"/>
    </location>
</feature>
<accession>A0ABD1LS66</accession>